<feature type="chain" id="PRO_5038365397" evidence="1">
    <location>
        <begin position="23"/>
        <end position="411"/>
    </location>
</feature>
<feature type="signal peptide" evidence="1">
    <location>
        <begin position="1"/>
        <end position="22"/>
    </location>
</feature>
<dbReference type="InterPro" id="IPR032558">
    <property type="entry name" value="DUF4934"/>
</dbReference>
<dbReference type="EMBL" id="DWZE01000076">
    <property type="protein sequence ID" value="HJA83597.1"/>
    <property type="molecule type" value="Genomic_DNA"/>
</dbReference>
<evidence type="ECO:0000313" key="3">
    <source>
        <dbReference type="EMBL" id="HJA83597.1"/>
    </source>
</evidence>
<reference evidence="3" key="1">
    <citation type="journal article" date="2021" name="PeerJ">
        <title>Extensive microbial diversity within the chicken gut microbiome revealed by metagenomics and culture.</title>
        <authorList>
            <person name="Gilroy R."/>
            <person name="Ravi A."/>
            <person name="Getino M."/>
            <person name="Pursley I."/>
            <person name="Horton D.L."/>
            <person name="Alikhan N.F."/>
            <person name="Baker D."/>
            <person name="Gharbi K."/>
            <person name="Hall N."/>
            <person name="Watson M."/>
            <person name="Adriaenssens E.M."/>
            <person name="Foster-Nyarko E."/>
            <person name="Jarju S."/>
            <person name="Secka A."/>
            <person name="Antonio M."/>
            <person name="Oren A."/>
            <person name="Chaudhuri R.R."/>
            <person name="La Ragione R."/>
            <person name="Hildebrand F."/>
            <person name="Pallen M.J."/>
        </authorList>
    </citation>
    <scope>NUCLEOTIDE SEQUENCE</scope>
    <source>
        <strain evidence="3">ChiHecec1B25-7008</strain>
    </source>
</reference>
<reference evidence="3" key="2">
    <citation type="submission" date="2021-04" db="EMBL/GenBank/DDBJ databases">
        <authorList>
            <person name="Gilroy R."/>
        </authorList>
    </citation>
    <scope>NUCLEOTIDE SEQUENCE</scope>
    <source>
        <strain evidence="3">ChiHecec1B25-7008</strain>
    </source>
</reference>
<keyword evidence="1" id="KW-0732">Signal</keyword>
<evidence type="ECO:0000259" key="2">
    <source>
        <dbReference type="Pfam" id="PF16288"/>
    </source>
</evidence>
<evidence type="ECO:0000313" key="4">
    <source>
        <dbReference type="Proteomes" id="UP000823860"/>
    </source>
</evidence>
<feature type="domain" description="DUF4934" evidence="2">
    <location>
        <begin position="48"/>
        <end position="149"/>
    </location>
</feature>
<accession>A0A9D2KSS9</accession>
<dbReference type="Proteomes" id="UP000823860">
    <property type="component" value="Unassembled WGS sequence"/>
</dbReference>
<comment type="caution">
    <text evidence="3">The sequence shown here is derived from an EMBL/GenBank/DDBJ whole genome shotgun (WGS) entry which is preliminary data.</text>
</comment>
<proteinExistence type="predicted"/>
<gene>
    <name evidence="3" type="ORF">H9785_06495</name>
</gene>
<name>A0A9D2KSS9_9BACE</name>
<dbReference type="Pfam" id="PF16288">
    <property type="entry name" value="DUF4934"/>
    <property type="match status" value="1"/>
</dbReference>
<evidence type="ECO:0000256" key="1">
    <source>
        <dbReference type="SAM" id="SignalP"/>
    </source>
</evidence>
<dbReference type="PROSITE" id="PS51257">
    <property type="entry name" value="PROKAR_LIPOPROTEIN"/>
    <property type="match status" value="1"/>
</dbReference>
<organism evidence="3 4">
    <name type="scientific">Candidatus Bacteroides intestinavium</name>
    <dbReference type="NCBI Taxonomy" id="2838469"/>
    <lineage>
        <taxon>Bacteria</taxon>
        <taxon>Pseudomonadati</taxon>
        <taxon>Bacteroidota</taxon>
        <taxon>Bacteroidia</taxon>
        <taxon>Bacteroidales</taxon>
        <taxon>Bacteroidaceae</taxon>
        <taxon>Bacteroides</taxon>
    </lineage>
</organism>
<sequence>MNAITKLAGAVLLCLMAGCAGGPKPGADVDGLIVIDVETAMGNLQEELTLSDVADSVWYLPLETTDDGLVGDQPAAYWMKGRVVVTANSGKDCLAFDGQTGRFLNSIGHVGEDPEGHSGITPELDAGSGWLYFIRHPNSLQKYDVEGHYLGKLTLSVMELSNCDLELADSLLVCHIYHIPPFAGDNKLFLFNARGQAVDSVIFPWAEPPVVGKQLVSIYLQGDPRDRLILEYTDKSHWVWALDGMEVQDGWMTYRPAFSDTLYALSGNKLQPWVALHTGKYRFPDVEGRTVTSGYSDKLVANRIQVTPENIYFTCELDTYDEQELFEGIYDRRTGRTRLSPASHEGYTDDLTGFMPVPRRYPHGVQVSLIEAYKVVEWLDEHPEARSNPALAGLAQVKEEDNPVAVFVRYK</sequence>
<dbReference type="AlphaFoldDB" id="A0A9D2KSS9"/>
<protein>
    <submittedName>
        <fullName evidence="3">DUF4934 domain-containing protein</fullName>
    </submittedName>
</protein>